<dbReference type="InterPro" id="IPR006638">
    <property type="entry name" value="Elp3/MiaA/NifB-like_rSAM"/>
</dbReference>
<evidence type="ECO:0000256" key="3">
    <source>
        <dbReference type="ARBA" id="ARBA00022490"/>
    </source>
</evidence>
<evidence type="ECO:0000256" key="1">
    <source>
        <dbReference type="ARBA" id="ARBA00001966"/>
    </source>
</evidence>
<dbReference type="NCBIfam" id="TIGR01125">
    <property type="entry name" value="30S ribosomal protein S12 methylthiotransferase RimO"/>
    <property type="match status" value="1"/>
</dbReference>
<keyword evidence="8" id="KW-0411">Iron-sulfur</keyword>
<evidence type="ECO:0000256" key="2">
    <source>
        <dbReference type="ARBA" id="ARBA00022485"/>
    </source>
</evidence>
<evidence type="ECO:0000313" key="11">
    <source>
        <dbReference type="EMBL" id="TJW12120.1"/>
    </source>
</evidence>
<accession>A0A4T9T984</accession>
<dbReference type="SFLD" id="SFLDS00029">
    <property type="entry name" value="Radical_SAM"/>
    <property type="match status" value="1"/>
</dbReference>
<keyword evidence="3" id="KW-0963">Cytoplasm</keyword>
<dbReference type="Gene3D" id="2.40.50.140">
    <property type="entry name" value="Nucleic acid-binding proteins"/>
    <property type="match status" value="1"/>
</dbReference>
<dbReference type="GO" id="GO:0005840">
    <property type="term" value="C:ribosome"/>
    <property type="evidence" value="ECO:0007669"/>
    <property type="project" value="UniProtKB-KW"/>
</dbReference>
<dbReference type="GO" id="GO:0005829">
    <property type="term" value="C:cytosol"/>
    <property type="evidence" value="ECO:0007669"/>
    <property type="project" value="TreeGrafter"/>
</dbReference>
<dbReference type="RefSeq" id="WP_136845108.1">
    <property type="nucleotide sequence ID" value="NZ_SSTM01000001.1"/>
</dbReference>
<dbReference type="PROSITE" id="PS01278">
    <property type="entry name" value="MTTASE_RADICAL"/>
    <property type="match status" value="1"/>
</dbReference>
<dbReference type="CDD" id="cd01335">
    <property type="entry name" value="Radical_SAM"/>
    <property type="match status" value="1"/>
</dbReference>
<sequence>MAVEIDGGVRGKAVALITMGCAKNEVDSQHMTRRLMAAGYRMEEDPSRADCIIVNTCSFIQSATEESLEAVFEVLGLDNVAAGAAKVVVAGCMPARYGAQLEESLPEANSFVPCSKEDDIVAVVDGLLGVVRGEGDEQPRYQAAGALPGEYGTYAYVKISDGCDRRCAYCAIPAIRGAYHSFPFAAIDGEVKRAVEGGAGEICLIAQDTGRWGQDFEEPLSLAWLMDELAARYPQTWFRVLYLQPEGVTDQLLAVMAARDNVCSYLDIPLQHVDKAVLRSMNRAGSREAFEALVERVQAAVPDVTLRTTLIAGYPGETEEQFEELLDFAAAGLFDYVGVFPFSPEEGTTACDLPDQWEEAVRMERAQELRDVADSASCAKVAERVGRSFPVLVEGREEDGQLFGRAMCQAPEVDGCTYLVSGEVGEKRTVTIGDTLFYEMEEE</sequence>
<dbReference type="GO" id="GO:0103039">
    <property type="term" value="F:protein methylthiotransferase activity"/>
    <property type="evidence" value="ECO:0007669"/>
    <property type="project" value="UniProtKB-EC"/>
</dbReference>
<dbReference type="PANTHER" id="PTHR43837:SF1">
    <property type="entry name" value="RIBOSOMAL PROTEIN US12 METHYLTHIOTRANSFERASE RIMO"/>
    <property type="match status" value="1"/>
</dbReference>
<dbReference type="EC" id="2.8.4.4" evidence="11"/>
<reference evidence="11 12" key="1">
    <citation type="submission" date="2019-04" db="EMBL/GenBank/DDBJ databases">
        <title>Microbes associate with the intestines of laboratory mice.</title>
        <authorList>
            <person name="Navarre W."/>
            <person name="Wong E."/>
            <person name="Huang K.C."/>
            <person name="Tropini C."/>
            <person name="Ng K."/>
            <person name="Yu B."/>
        </authorList>
    </citation>
    <scope>NUCLEOTIDE SEQUENCE [LARGE SCALE GENOMIC DNA]</scope>
    <source>
        <strain evidence="11 12">NM48_B13</strain>
    </source>
</reference>
<evidence type="ECO:0000259" key="9">
    <source>
        <dbReference type="PROSITE" id="PS51449"/>
    </source>
</evidence>
<dbReference type="Pfam" id="PF18693">
    <property type="entry name" value="TRAM_2"/>
    <property type="match status" value="1"/>
</dbReference>
<dbReference type="EMBL" id="SSTM01000001">
    <property type="protein sequence ID" value="TJW12120.1"/>
    <property type="molecule type" value="Genomic_DNA"/>
</dbReference>
<keyword evidence="12" id="KW-1185">Reference proteome</keyword>
<evidence type="ECO:0000256" key="6">
    <source>
        <dbReference type="ARBA" id="ARBA00022723"/>
    </source>
</evidence>
<feature type="domain" description="MTTase N-terminal" evidence="9">
    <location>
        <begin position="12"/>
        <end position="129"/>
    </location>
</feature>
<dbReference type="Pfam" id="PF04055">
    <property type="entry name" value="Radical_SAM"/>
    <property type="match status" value="1"/>
</dbReference>
<dbReference type="OrthoDB" id="9805215at2"/>
<dbReference type="InterPro" id="IPR005840">
    <property type="entry name" value="Ribosomal_uS12_MeSTrfase_RimO"/>
</dbReference>
<comment type="caution">
    <text evidence="11">The sequence shown here is derived from an EMBL/GenBank/DDBJ whole genome shotgun (WGS) entry which is preliminary data.</text>
</comment>
<dbReference type="InterPro" id="IPR023404">
    <property type="entry name" value="rSAM_horseshoe"/>
</dbReference>
<keyword evidence="6" id="KW-0479">Metal-binding</keyword>
<gene>
    <name evidence="11" type="primary">rimO</name>
    <name evidence="11" type="ORF">E5982_00470</name>
</gene>
<dbReference type="InterPro" id="IPR038135">
    <property type="entry name" value="Methylthiotransferase_N_sf"/>
</dbReference>
<proteinExistence type="predicted"/>
<dbReference type="GO" id="GO:0046872">
    <property type="term" value="F:metal ion binding"/>
    <property type="evidence" value="ECO:0007669"/>
    <property type="project" value="UniProtKB-KW"/>
</dbReference>
<dbReference type="InterPro" id="IPR058240">
    <property type="entry name" value="rSAM_sf"/>
</dbReference>
<keyword evidence="2" id="KW-0004">4Fe-4S</keyword>
<keyword evidence="11" id="KW-0687">Ribonucleoprotein</keyword>
<feature type="domain" description="Radical SAM core" evidence="10">
    <location>
        <begin position="149"/>
        <end position="379"/>
    </location>
</feature>
<dbReference type="NCBIfam" id="TIGR00089">
    <property type="entry name" value="MiaB/RimO family radical SAM methylthiotransferase"/>
    <property type="match status" value="1"/>
</dbReference>
<dbReference type="PROSITE" id="PS51449">
    <property type="entry name" value="MTTASE_N"/>
    <property type="match status" value="1"/>
</dbReference>
<keyword evidence="5" id="KW-0949">S-adenosyl-L-methionine</keyword>
<evidence type="ECO:0000313" key="12">
    <source>
        <dbReference type="Proteomes" id="UP000309454"/>
    </source>
</evidence>
<dbReference type="Proteomes" id="UP000309454">
    <property type="component" value="Unassembled WGS sequence"/>
</dbReference>
<keyword evidence="11" id="KW-0689">Ribosomal protein</keyword>
<evidence type="ECO:0000256" key="8">
    <source>
        <dbReference type="ARBA" id="ARBA00023014"/>
    </source>
</evidence>
<evidence type="ECO:0000256" key="4">
    <source>
        <dbReference type="ARBA" id="ARBA00022679"/>
    </source>
</evidence>
<dbReference type="InterPro" id="IPR005839">
    <property type="entry name" value="Methylthiotransferase"/>
</dbReference>
<dbReference type="GO" id="GO:0006400">
    <property type="term" value="P:tRNA modification"/>
    <property type="evidence" value="ECO:0007669"/>
    <property type="project" value="InterPro"/>
</dbReference>
<dbReference type="PANTHER" id="PTHR43837">
    <property type="entry name" value="RIBOSOMAL PROTEIN S12 METHYLTHIOTRANSFERASE RIMO"/>
    <property type="match status" value="1"/>
</dbReference>
<dbReference type="InterPro" id="IPR002792">
    <property type="entry name" value="TRAM_dom"/>
</dbReference>
<dbReference type="SMART" id="SM00729">
    <property type="entry name" value="Elp3"/>
    <property type="match status" value="1"/>
</dbReference>
<dbReference type="InterPro" id="IPR012340">
    <property type="entry name" value="NA-bd_OB-fold"/>
</dbReference>
<comment type="cofactor">
    <cofactor evidence="1">
        <name>[4Fe-4S] cluster</name>
        <dbReference type="ChEBI" id="CHEBI:49883"/>
    </cofactor>
</comment>
<dbReference type="PROSITE" id="PS51918">
    <property type="entry name" value="RADICAL_SAM"/>
    <property type="match status" value="1"/>
</dbReference>
<dbReference type="SUPFAM" id="SSF102114">
    <property type="entry name" value="Radical SAM enzymes"/>
    <property type="match status" value="1"/>
</dbReference>
<dbReference type="InterPro" id="IPR020612">
    <property type="entry name" value="Methylthiotransferase_CS"/>
</dbReference>
<dbReference type="GO" id="GO:0035599">
    <property type="term" value="F:aspartic acid methylthiotransferase activity"/>
    <property type="evidence" value="ECO:0007669"/>
    <property type="project" value="TreeGrafter"/>
</dbReference>
<evidence type="ECO:0000256" key="5">
    <source>
        <dbReference type="ARBA" id="ARBA00022691"/>
    </source>
</evidence>
<dbReference type="Gene3D" id="3.40.50.12160">
    <property type="entry name" value="Methylthiotransferase, N-terminal domain"/>
    <property type="match status" value="1"/>
</dbReference>
<dbReference type="SFLD" id="SFLDG01061">
    <property type="entry name" value="methylthiotransferase"/>
    <property type="match status" value="1"/>
</dbReference>
<keyword evidence="4 11" id="KW-0808">Transferase</keyword>
<dbReference type="Gene3D" id="3.80.30.20">
    <property type="entry name" value="tm_1862 like domain"/>
    <property type="match status" value="1"/>
</dbReference>
<dbReference type="GO" id="GO:0051539">
    <property type="term" value="F:4 iron, 4 sulfur cluster binding"/>
    <property type="evidence" value="ECO:0007669"/>
    <property type="project" value="UniProtKB-KW"/>
</dbReference>
<dbReference type="AlphaFoldDB" id="A0A4T9T984"/>
<keyword evidence="7" id="KW-0408">Iron</keyword>
<evidence type="ECO:0000256" key="7">
    <source>
        <dbReference type="ARBA" id="ARBA00023004"/>
    </source>
</evidence>
<name>A0A4T9T984_9ACTN</name>
<organism evidence="11 12">
    <name type="scientific">Parvibacter caecicola</name>
    <dbReference type="NCBI Taxonomy" id="747645"/>
    <lineage>
        <taxon>Bacteria</taxon>
        <taxon>Bacillati</taxon>
        <taxon>Actinomycetota</taxon>
        <taxon>Coriobacteriia</taxon>
        <taxon>Coriobacteriales</taxon>
        <taxon>Coriobacteriaceae</taxon>
        <taxon>Parvibacter</taxon>
    </lineage>
</organism>
<evidence type="ECO:0000259" key="10">
    <source>
        <dbReference type="PROSITE" id="PS51918"/>
    </source>
</evidence>
<protein>
    <submittedName>
        <fullName evidence="11">30S ribosomal protein S12 methylthiotransferase RimO</fullName>
        <ecNumber evidence="11">2.8.4.4</ecNumber>
    </submittedName>
</protein>
<dbReference type="InterPro" id="IPR013848">
    <property type="entry name" value="Methylthiotransferase_N"/>
</dbReference>
<dbReference type="InterPro" id="IPR007197">
    <property type="entry name" value="rSAM"/>
</dbReference>
<dbReference type="Pfam" id="PF00919">
    <property type="entry name" value="UPF0004"/>
    <property type="match status" value="1"/>
</dbReference>
<dbReference type="SFLD" id="SFLDG01082">
    <property type="entry name" value="B12-binding_domain_containing"/>
    <property type="match status" value="1"/>
</dbReference>